<reference evidence="2" key="1">
    <citation type="submission" date="2018-05" db="EMBL/GenBank/DDBJ databases">
        <authorList>
            <person name="Lanie J.A."/>
            <person name="Ng W.-L."/>
            <person name="Kazmierczak K.M."/>
            <person name="Andrzejewski T.M."/>
            <person name="Davidsen T.M."/>
            <person name="Wayne K.J."/>
            <person name="Tettelin H."/>
            <person name="Glass J.I."/>
            <person name="Rusch D."/>
            <person name="Podicherti R."/>
            <person name="Tsui H.-C.T."/>
            <person name="Winkler M.E."/>
        </authorList>
    </citation>
    <scope>NUCLEOTIDE SEQUENCE</scope>
</reference>
<organism evidence="2">
    <name type="scientific">marine metagenome</name>
    <dbReference type="NCBI Taxonomy" id="408172"/>
    <lineage>
        <taxon>unclassified sequences</taxon>
        <taxon>metagenomes</taxon>
        <taxon>ecological metagenomes</taxon>
    </lineage>
</organism>
<protein>
    <submittedName>
        <fullName evidence="2">Uncharacterized protein</fullName>
    </submittedName>
</protein>
<name>A0A381Y1T0_9ZZZZ</name>
<feature type="compositionally biased region" description="Basic residues" evidence="1">
    <location>
        <begin position="250"/>
        <end position="259"/>
    </location>
</feature>
<proteinExistence type="predicted"/>
<accession>A0A381Y1T0</accession>
<evidence type="ECO:0000256" key="1">
    <source>
        <dbReference type="SAM" id="MobiDB-lite"/>
    </source>
</evidence>
<gene>
    <name evidence="2" type="ORF">METZ01_LOCUS123832</name>
</gene>
<dbReference type="AlphaFoldDB" id="A0A381Y1T0"/>
<dbReference type="EMBL" id="UINC01017200">
    <property type="protein sequence ID" value="SVA70978.1"/>
    <property type="molecule type" value="Genomic_DNA"/>
</dbReference>
<evidence type="ECO:0000313" key="2">
    <source>
        <dbReference type="EMBL" id="SVA70978.1"/>
    </source>
</evidence>
<feature type="region of interest" description="Disordered" evidence="1">
    <location>
        <begin position="240"/>
        <end position="259"/>
    </location>
</feature>
<sequence>AEAKPRARRLRPKRTHRKAAIAALPEDQQPLARILARDGVPGVRSAIEAQNAAAETVGEPGIPAELLLKLAERIHPNLRTADWRDRAESALAGVDDIDLRDIRSVVVAAETAARGPEDRELADRLREALTARVDREHTAWIGEVTSALGEDRVVRALRLSSRPPKAGAPLPSPILDRLATAAEASLTSDTGQDRWATVLDAVALSPVHQRVTPAGLPIEPTEQLLDVVKRVSMSVPSIAASFGVEPTPPRRGRRSRPRS</sequence>
<feature type="non-terminal residue" evidence="2">
    <location>
        <position position="1"/>
    </location>
</feature>